<reference evidence="5 6" key="1">
    <citation type="journal article" date="2015" name="Proc. Natl. Acad. Sci. U.S.A.">
        <title>The resurrection genome of Boea hygrometrica: A blueprint for survival of dehydration.</title>
        <authorList>
            <person name="Xiao L."/>
            <person name="Yang G."/>
            <person name="Zhang L."/>
            <person name="Yang X."/>
            <person name="Zhao S."/>
            <person name="Ji Z."/>
            <person name="Zhou Q."/>
            <person name="Hu M."/>
            <person name="Wang Y."/>
            <person name="Chen M."/>
            <person name="Xu Y."/>
            <person name="Jin H."/>
            <person name="Xiao X."/>
            <person name="Hu G."/>
            <person name="Bao F."/>
            <person name="Hu Y."/>
            <person name="Wan P."/>
            <person name="Li L."/>
            <person name="Deng X."/>
            <person name="Kuang T."/>
            <person name="Xiang C."/>
            <person name="Zhu J.K."/>
            <person name="Oliver M.J."/>
            <person name="He Y."/>
        </authorList>
    </citation>
    <scope>NUCLEOTIDE SEQUENCE [LARGE SCALE GENOMIC DNA]</scope>
    <source>
        <strain evidence="6">cv. XS01</strain>
    </source>
</reference>
<dbReference type="GO" id="GO:0072542">
    <property type="term" value="F:protein phosphatase activator activity"/>
    <property type="evidence" value="ECO:0007669"/>
    <property type="project" value="TreeGrafter"/>
</dbReference>
<dbReference type="OrthoDB" id="27483at2759"/>
<evidence type="ECO:0000313" key="5">
    <source>
        <dbReference type="EMBL" id="KZV44856.1"/>
    </source>
</evidence>
<evidence type="ECO:0000256" key="2">
    <source>
        <dbReference type="ARBA" id="ARBA00023242"/>
    </source>
</evidence>
<dbReference type="GO" id="GO:0030289">
    <property type="term" value="C:protein phosphatase 4 complex"/>
    <property type="evidence" value="ECO:0007669"/>
    <property type="project" value="TreeGrafter"/>
</dbReference>
<keyword evidence="2" id="KW-0539">Nucleus</keyword>
<feature type="compositionally biased region" description="Polar residues" evidence="3">
    <location>
        <begin position="531"/>
        <end position="547"/>
    </location>
</feature>
<dbReference type="AlphaFoldDB" id="A0A2Z7CJA8"/>
<dbReference type="Gene3D" id="1.25.10.10">
    <property type="entry name" value="Leucine-rich Repeat Variant"/>
    <property type="match status" value="1"/>
</dbReference>
<sequence length="726" mass="82800">MQQDFFRKLMDLFRMCEDVENIDGLRMIFKIIRGIILLNSPQIFERIFGDELIMDIIGCFEWLVDWNLCRCIDLLQIVCTDDPEIPRVQHRKFLKEHVVFKEAIPIKDPVVRSKIHQTYRVSYLKDAIWPRALDEAITANFNSIIHSNNAIVISLLKDDNAFIKELFSKLKSPSTEIETKRTLIHFLHEFCTLSKSLQMVHQLRLFRDLVEEGIFDIVADVLQSEDKKLVLTGTDILILFLNQDPNILRGYVSQQEGVLFGLLVKNMLTDFGDDMHCQFVEILRSLLDSYSSGSQRDTIVEIFYEKHLGQIIDVITSSCPPNSAGEVSSKYTGSNQGPMNQSHAKPEILLSICDLLCFCVLHHPYRIKCGFLLNNVIDKILSLTRRREKYLIVAAVRFVRTLISRNDEHLMNHFVKNNLFKPIVDAFVANGDRYNLLNSSVLELFEYIRKENLKILLRYLVDTFWDKLAKFEVLASIQALKVKYEQSLESVGTSSTGNLLDQRKRTDERALEKEEEDYFNEGSDEEDSASAKLTSAERSQTQPSVVANGSAPGHSLFRPGGLVDYDDDEDDEDYRPPPRKMTDASDEDEGVTEFPLKRKLVSKEEPEAKRSQRSPKLLKPREGVFAALCSTLSQAVLPSKKTATIAFNISQLDTNKNSTEPNHERGYIKPSDNCQNVEVENHSDTEEASPRSFSDGLHDSSDNRQRGDDLPLLQSKSSPEMAVNGS</sequence>
<feature type="compositionally biased region" description="Basic and acidic residues" evidence="3">
    <location>
        <begin position="574"/>
        <end position="583"/>
    </location>
</feature>
<dbReference type="PANTHER" id="PTHR23318:SF0">
    <property type="entry name" value="SERINE_THREONINE-PROTEIN PHOSPHATASE 4 REGULATORY SUBUNIT 3"/>
    <property type="match status" value="1"/>
</dbReference>
<dbReference type="InterPro" id="IPR011989">
    <property type="entry name" value="ARM-like"/>
</dbReference>
<feature type="compositionally biased region" description="Polar residues" evidence="3">
    <location>
        <begin position="651"/>
        <end position="660"/>
    </location>
</feature>
<protein>
    <submittedName>
        <fullName evidence="5">Serine/threonine-protein phosphatase 4 regulatory subunit 3-like</fullName>
    </submittedName>
</protein>
<feature type="compositionally biased region" description="Acidic residues" evidence="3">
    <location>
        <begin position="513"/>
        <end position="528"/>
    </location>
</feature>
<feature type="compositionally biased region" description="Acidic residues" evidence="3">
    <location>
        <begin position="564"/>
        <end position="573"/>
    </location>
</feature>
<feature type="compositionally biased region" description="Basic and acidic residues" evidence="3">
    <location>
        <begin position="679"/>
        <end position="689"/>
    </location>
</feature>
<feature type="compositionally biased region" description="Basic and acidic residues" evidence="3">
    <location>
        <begin position="696"/>
        <end position="709"/>
    </location>
</feature>
<proteinExistence type="predicted"/>
<comment type="subcellular location">
    <subcellularLocation>
        <location evidence="1">Nucleus</location>
    </subcellularLocation>
</comment>
<feature type="region of interest" description="Disordered" evidence="3">
    <location>
        <begin position="492"/>
        <end position="620"/>
    </location>
</feature>
<keyword evidence="6" id="KW-1185">Reference proteome</keyword>
<evidence type="ECO:0000259" key="4">
    <source>
        <dbReference type="Pfam" id="PF04802"/>
    </source>
</evidence>
<evidence type="ECO:0000313" key="6">
    <source>
        <dbReference type="Proteomes" id="UP000250235"/>
    </source>
</evidence>
<evidence type="ECO:0000256" key="1">
    <source>
        <dbReference type="ARBA" id="ARBA00004123"/>
    </source>
</evidence>
<dbReference type="GO" id="GO:0005654">
    <property type="term" value="C:nucleoplasm"/>
    <property type="evidence" value="ECO:0007669"/>
    <property type="project" value="TreeGrafter"/>
</dbReference>
<dbReference type="InterPro" id="IPR051137">
    <property type="entry name" value="PP4R3-like"/>
</dbReference>
<dbReference type="PANTHER" id="PTHR23318">
    <property type="entry name" value="ATP SYNTHASE GAMMA-RELATED"/>
    <property type="match status" value="1"/>
</dbReference>
<feature type="domain" description="Serine/threonine-protein phosphatase 4 regulatory subunit 3-like central" evidence="4">
    <location>
        <begin position="2"/>
        <end position="486"/>
    </location>
</feature>
<name>A0A2Z7CJA8_9LAMI</name>
<feature type="compositionally biased region" description="Basic and acidic residues" evidence="3">
    <location>
        <begin position="501"/>
        <end position="512"/>
    </location>
</feature>
<dbReference type="InterPro" id="IPR006887">
    <property type="entry name" value="P4R3-like_central_dom"/>
</dbReference>
<dbReference type="EMBL" id="KQ996490">
    <property type="protein sequence ID" value="KZV44856.1"/>
    <property type="molecule type" value="Genomic_DNA"/>
</dbReference>
<dbReference type="SUPFAM" id="SSF48371">
    <property type="entry name" value="ARM repeat"/>
    <property type="match status" value="1"/>
</dbReference>
<gene>
    <name evidence="5" type="ORF">F511_17033</name>
</gene>
<accession>A0A2Z7CJA8</accession>
<dbReference type="Proteomes" id="UP000250235">
    <property type="component" value="Unassembled WGS sequence"/>
</dbReference>
<dbReference type="Pfam" id="PF04802">
    <property type="entry name" value="PP4R3"/>
    <property type="match status" value="1"/>
</dbReference>
<dbReference type="InterPro" id="IPR016024">
    <property type="entry name" value="ARM-type_fold"/>
</dbReference>
<organism evidence="5 6">
    <name type="scientific">Dorcoceras hygrometricum</name>
    <dbReference type="NCBI Taxonomy" id="472368"/>
    <lineage>
        <taxon>Eukaryota</taxon>
        <taxon>Viridiplantae</taxon>
        <taxon>Streptophyta</taxon>
        <taxon>Embryophyta</taxon>
        <taxon>Tracheophyta</taxon>
        <taxon>Spermatophyta</taxon>
        <taxon>Magnoliopsida</taxon>
        <taxon>eudicotyledons</taxon>
        <taxon>Gunneridae</taxon>
        <taxon>Pentapetalae</taxon>
        <taxon>asterids</taxon>
        <taxon>lamiids</taxon>
        <taxon>Lamiales</taxon>
        <taxon>Gesneriaceae</taxon>
        <taxon>Didymocarpoideae</taxon>
        <taxon>Trichosporeae</taxon>
        <taxon>Loxocarpinae</taxon>
        <taxon>Dorcoceras</taxon>
    </lineage>
</organism>
<feature type="region of interest" description="Disordered" evidence="3">
    <location>
        <begin position="651"/>
        <end position="726"/>
    </location>
</feature>
<feature type="compositionally biased region" description="Basic and acidic residues" evidence="3">
    <location>
        <begin position="601"/>
        <end position="610"/>
    </location>
</feature>
<evidence type="ECO:0000256" key="3">
    <source>
        <dbReference type="SAM" id="MobiDB-lite"/>
    </source>
</evidence>